<comment type="caution">
    <text evidence="1">The sequence shown here is derived from an EMBL/GenBank/DDBJ whole genome shotgun (WGS) entry which is preliminary data.</text>
</comment>
<evidence type="ECO:0000313" key="1">
    <source>
        <dbReference type="EMBL" id="MPD06127.1"/>
    </source>
</evidence>
<evidence type="ECO:0000313" key="2">
    <source>
        <dbReference type="Proteomes" id="UP000324222"/>
    </source>
</evidence>
<gene>
    <name evidence="1" type="ORF">E2C01_101917</name>
</gene>
<proteinExistence type="predicted"/>
<reference evidence="1 2" key="1">
    <citation type="submission" date="2019-05" db="EMBL/GenBank/DDBJ databases">
        <title>Another draft genome of Portunus trituberculatus and its Hox gene families provides insights of decapod evolution.</title>
        <authorList>
            <person name="Jeong J.-H."/>
            <person name="Song I."/>
            <person name="Kim S."/>
            <person name="Choi T."/>
            <person name="Kim D."/>
            <person name="Ryu S."/>
            <person name="Kim W."/>
        </authorList>
    </citation>
    <scope>NUCLEOTIDE SEQUENCE [LARGE SCALE GENOMIC DNA]</scope>
    <source>
        <tissue evidence="1">Muscle</tissue>
    </source>
</reference>
<accession>A0A5B7KH77</accession>
<dbReference type="AlphaFoldDB" id="A0A5B7KH77"/>
<dbReference type="EMBL" id="VSRR010149569">
    <property type="protein sequence ID" value="MPD06127.1"/>
    <property type="molecule type" value="Genomic_DNA"/>
</dbReference>
<protein>
    <submittedName>
        <fullName evidence="1">Uncharacterized protein</fullName>
    </submittedName>
</protein>
<dbReference type="Proteomes" id="UP000324222">
    <property type="component" value="Unassembled WGS sequence"/>
</dbReference>
<sequence length="36" mass="4323">MRGLKRTVNPFNNKTLVYFEFWIRLDDFVYIGKGLA</sequence>
<name>A0A5B7KH77_PORTR</name>
<keyword evidence="2" id="KW-1185">Reference proteome</keyword>
<organism evidence="1 2">
    <name type="scientific">Portunus trituberculatus</name>
    <name type="common">Swimming crab</name>
    <name type="synonym">Neptunus trituberculatus</name>
    <dbReference type="NCBI Taxonomy" id="210409"/>
    <lineage>
        <taxon>Eukaryota</taxon>
        <taxon>Metazoa</taxon>
        <taxon>Ecdysozoa</taxon>
        <taxon>Arthropoda</taxon>
        <taxon>Crustacea</taxon>
        <taxon>Multicrustacea</taxon>
        <taxon>Malacostraca</taxon>
        <taxon>Eumalacostraca</taxon>
        <taxon>Eucarida</taxon>
        <taxon>Decapoda</taxon>
        <taxon>Pleocyemata</taxon>
        <taxon>Brachyura</taxon>
        <taxon>Eubrachyura</taxon>
        <taxon>Portunoidea</taxon>
        <taxon>Portunidae</taxon>
        <taxon>Portuninae</taxon>
        <taxon>Portunus</taxon>
    </lineage>
</organism>